<sequence length="137" mass="15430">MSELQQLRLGEKLTVRTLPGRDGNTIGRLQDGCIILFDQDNPYVSMLAPGQSVECQIIVISEKYIIVKPLSEPESAAIVHYPEEDFPEVDVDDIVKDLEKMVKKLSGKSGNAKVIPQALLHVIRLEQLIIKILRRRI</sequence>
<reference evidence="1" key="1">
    <citation type="submission" date="2020-03" db="EMBL/GenBank/DDBJ databases">
        <title>The deep terrestrial virosphere.</title>
        <authorList>
            <person name="Holmfeldt K."/>
            <person name="Nilsson E."/>
            <person name="Simone D."/>
            <person name="Lopez-Fernandez M."/>
            <person name="Wu X."/>
            <person name="de Brujin I."/>
            <person name="Lundin D."/>
            <person name="Andersson A."/>
            <person name="Bertilsson S."/>
            <person name="Dopson M."/>
        </authorList>
    </citation>
    <scope>NUCLEOTIDE SEQUENCE</scope>
    <source>
        <strain evidence="1">MM171A00865</strain>
    </source>
</reference>
<proteinExistence type="predicted"/>
<organism evidence="1">
    <name type="scientific">viral metagenome</name>
    <dbReference type="NCBI Taxonomy" id="1070528"/>
    <lineage>
        <taxon>unclassified sequences</taxon>
        <taxon>metagenomes</taxon>
        <taxon>organismal metagenomes</taxon>
    </lineage>
</organism>
<evidence type="ECO:0008006" key="2">
    <source>
        <dbReference type="Google" id="ProtNLM"/>
    </source>
</evidence>
<accession>A0A6M3LWZ0</accession>
<protein>
    <recommendedName>
        <fullName evidence="2">TRAM domain-containing protein</fullName>
    </recommendedName>
</protein>
<evidence type="ECO:0000313" key="1">
    <source>
        <dbReference type="EMBL" id="QJA99817.1"/>
    </source>
</evidence>
<dbReference type="AlphaFoldDB" id="A0A6M3LWZ0"/>
<name>A0A6M3LWZ0_9ZZZZ</name>
<gene>
    <name evidence="1" type="ORF">MM171A00865_0007</name>
</gene>
<dbReference type="EMBL" id="MT143669">
    <property type="protein sequence ID" value="QJA99817.1"/>
    <property type="molecule type" value="Genomic_DNA"/>
</dbReference>